<keyword evidence="2" id="KW-1185">Reference proteome</keyword>
<dbReference type="Proteomes" id="UP000078551">
    <property type="component" value="Plasmid pRphaN771a"/>
</dbReference>
<gene>
    <name evidence="1" type="ORF">AMC81_PA00099</name>
</gene>
<proteinExistence type="predicted"/>
<reference evidence="1 2" key="1">
    <citation type="submission" date="2015-11" db="EMBL/GenBank/DDBJ databases">
        <title>The limits of bacterial species coexistence and the symbiotic plasmid transference in sympatric Rhizobium populations.</title>
        <authorList>
            <person name="Perez-Carrascal O.M."/>
            <person name="VanInsberghe D."/>
            <person name="Juarez S."/>
            <person name="Polz M.F."/>
            <person name="Vinuesa P."/>
            <person name="Gonzalez V."/>
        </authorList>
    </citation>
    <scope>NUCLEOTIDE SEQUENCE [LARGE SCALE GENOMIC DNA]</scope>
    <source>
        <strain evidence="1 2">N771</strain>
        <plasmid evidence="1 2">pRphaN771a</plasmid>
    </source>
</reference>
<dbReference type="EMBL" id="CP013569">
    <property type="protein sequence ID" value="ANL87120.1"/>
    <property type="molecule type" value="Genomic_DNA"/>
</dbReference>
<evidence type="ECO:0000313" key="2">
    <source>
        <dbReference type="Proteomes" id="UP000078551"/>
    </source>
</evidence>
<organism evidence="1 2">
    <name type="scientific">Rhizobium phaseoli</name>
    <dbReference type="NCBI Taxonomy" id="396"/>
    <lineage>
        <taxon>Bacteria</taxon>
        <taxon>Pseudomonadati</taxon>
        <taxon>Pseudomonadota</taxon>
        <taxon>Alphaproteobacteria</taxon>
        <taxon>Hyphomicrobiales</taxon>
        <taxon>Rhizobiaceae</taxon>
        <taxon>Rhizobium/Agrobacterium group</taxon>
        <taxon>Rhizobium</taxon>
    </lineage>
</organism>
<keyword evidence="1" id="KW-0614">Plasmid</keyword>
<dbReference type="RefSeq" id="WP_064832733.1">
    <property type="nucleotide sequence ID" value="NZ_CP013569.1"/>
</dbReference>
<evidence type="ECO:0000313" key="1">
    <source>
        <dbReference type="EMBL" id="ANL87120.1"/>
    </source>
</evidence>
<accession>A0ABN4QNJ1</accession>
<protein>
    <submittedName>
        <fullName evidence="1">Uncharacterized protein</fullName>
    </submittedName>
</protein>
<sequence length="234" mass="26112">MENQKIDLLALATEITSKLTAMHESLATLTTTVMIVAEADSTLYHDSDRVSSTAEGREIYGDYRLSSALSQALRRVNDALADPHWGGAVGDIAKAVEQRDQEYERANRYRTEEAQRAAREANYEAAKTAEHVESGFALISAFTKKIMRTHSRATVLYMVDGTLFEVTEEFNPKTNEFCRGERNLAVIAFNRITNEVDQLFKAEMTSEEIGKAAHLRDSIISNLRHEIGPVKIAA</sequence>
<geneLocation type="plasmid" evidence="1 2">
    <name>pRphaN771a</name>
</geneLocation>
<name>A0ABN4QNJ1_9HYPH</name>